<comment type="caution">
    <text evidence="3">The sequence shown here is derived from an EMBL/GenBank/DDBJ whole genome shotgun (WGS) entry which is preliminary data.</text>
</comment>
<keyword evidence="4" id="KW-1185">Reference proteome</keyword>
<dbReference type="PROSITE" id="PS51782">
    <property type="entry name" value="LYSM"/>
    <property type="match status" value="1"/>
</dbReference>
<gene>
    <name evidence="3" type="ORF">OEZ71_18760</name>
</gene>
<dbReference type="Proteomes" id="UP001652564">
    <property type="component" value="Unassembled WGS sequence"/>
</dbReference>
<organism evidence="3 4">
    <name type="scientific">Albidovulum litorale</name>
    <dbReference type="NCBI Taxonomy" id="2984134"/>
    <lineage>
        <taxon>Bacteria</taxon>
        <taxon>Pseudomonadati</taxon>
        <taxon>Pseudomonadota</taxon>
        <taxon>Alphaproteobacteria</taxon>
        <taxon>Rhodobacterales</taxon>
        <taxon>Paracoccaceae</taxon>
        <taxon>Albidovulum</taxon>
    </lineage>
</organism>
<evidence type="ECO:0000313" key="3">
    <source>
        <dbReference type="EMBL" id="MCV2874343.1"/>
    </source>
</evidence>
<dbReference type="CDD" id="cd00118">
    <property type="entry name" value="LysM"/>
    <property type="match status" value="1"/>
</dbReference>
<dbReference type="InterPro" id="IPR036779">
    <property type="entry name" value="LysM_dom_sf"/>
</dbReference>
<dbReference type="EMBL" id="JAOWKZ010000005">
    <property type="protein sequence ID" value="MCV2874343.1"/>
    <property type="molecule type" value="Genomic_DNA"/>
</dbReference>
<feature type="domain" description="LysM" evidence="2">
    <location>
        <begin position="29"/>
        <end position="78"/>
    </location>
</feature>
<dbReference type="Gene3D" id="3.40.190.10">
    <property type="entry name" value="Periplasmic binding protein-like II"/>
    <property type="match status" value="2"/>
</dbReference>
<dbReference type="Gene3D" id="3.10.350.10">
    <property type="entry name" value="LysM domain"/>
    <property type="match status" value="1"/>
</dbReference>
<keyword evidence="1" id="KW-0732">Signal</keyword>
<reference evidence="3 4" key="1">
    <citation type="submission" date="2022-10" db="EMBL/GenBank/DDBJ databases">
        <title>Defluviimonas sp. nov., isolated from ocean surface sediments.</title>
        <authorList>
            <person name="He W."/>
            <person name="Wang L."/>
            <person name="Zhang D.-F."/>
        </authorList>
    </citation>
    <scope>NUCLEOTIDE SEQUENCE [LARGE SCALE GENOMIC DNA]</scope>
    <source>
        <strain evidence="3 4">WL0050</strain>
    </source>
</reference>
<evidence type="ECO:0000313" key="4">
    <source>
        <dbReference type="Proteomes" id="UP001652564"/>
    </source>
</evidence>
<sequence length="358" mass="38747">MQSHLKILGTSAIALTLCAGAGMAQEACKSYRVTTGDTLLKIAEKAYGSGKYRMIYDANVDTIGGDPNRIEIGMMLRLPCADGSMPAAVTAAPVEPSAAAVAAAAEETGPIVLITGNDFPPFTDESLPGRGMFTELVETAAYRADPEKKFEIQFVNDWDAHLDLLLPALAFDGSFPWSKPNCDQAESLSVHDQNRCANYDFSEPFYEVVDGFFARKDSEYAVALKHEDLFGSRICRPEGYSTAHLDAAGLSEPIIKLYRPAQVSDCFQALMTSSVDVISLDSLVAADNIASLGLGDEIVENQNLGEVNELYVVVNKKHPRAEETLNLLNAGLREMVSSGEWYEIVSTALKRQMVGATN</sequence>
<protein>
    <submittedName>
        <fullName evidence="3">Transporter substrate-binding domain-containing protein</fullName>
    </submittedName>
</protein>
<accession>A0ABT2ZT68</accession>
<dbReference type="PANTHER" id="PTHR35936:SF25">
    <property type="entry name" value="ABC TRANSPORTER SUBSTRATE-BINDING PROTEIN"/>
    <property type="match status" value="1"/>
</dbReference>
<evidence type="ECO:0000259" key="2">
    <source>
        <dbReference type="PROSITE" id="PS51782"/>
    </source>
</evidence>
<name>A0ABT2ZT68_9RHOB</name>
<dbReference type="RefSeq" id="WP_263741622.1">
    <property type="nucleotide sequence ID" value="NZ_JAOWKZ010000005.1"/>
</dbReference>
<feature type="signal peptide" evidence="1">
    <location>
        <begin position="1"/>
        <end position="24"/>
    </location>
</feature>
<feature type="chain" id="PRO_5045288139" evidence="1">
    <location>
        <begin position="25"/>
        <end position="358"/>
    </location>
</feature>
<evidence type="ECO:0000256" key="1">
    <source>
        <dbReference type="SAM" id="SignalP"/>
    </source>
</evidence>
<proteinExistence type="predicted"/>
<dbReference type="InterPro" id="IPR018392">
    <property type="entry name" value="LysM"/>
</dbReference>
<dbReference type="PANTHER" id="PTHR35936">
    <property type="entry name" value="MEMBRANE-BOUND LYTIC MUREIN TRANSGLYCOSYLASE F"/>
    <property type="match status" value="1"/>
</dbReference>
<dbReference type="SUPFAM" id="SSF53850">
    <property type="entry name" value="Periplasmic binding protein-like II"/>
    <property type="match status" value="1"/>
</dbReference>